<accession>A0A2Z4IQC9</accession>
<reference evidence="8 9" key="1">
    <citation type="submission" date="2018-06" db="EMBL/GenBank/DDBJ databases">
        <title>Echinicola strongylocentroti sp. nov., isolated from a sea urchin Strongylocentrotus intermedius.</title>
        <authorList>
            <person name="Bae S.S."/>
        </authorList>
    </citation>
    <scope>NUCLEOTIDE SEQUENCE [LARGE SCALE GENOMIC DNA]</scope>
    <source>
        <strain evidence="8 9">MEBiC08714</strain>
    </source>
</reference>
<dbReference type="Proteomes" id="UP000248688">
    <property type="component" value="Chromosome"/>
</dbReference>
<evidence type="ECO:0000256" key="2">
    <source>
        <dbReference type="ARBA" id="ARBA00006275"/>
    </source>
</evidence>
<dbReference type="SUPFAM" id="SSF48452">
    <property type="entry name" value="TPR-like"/>
    <property type="match status" value="1"/>
</dbReference>
<sequence length="558" mass="63529">MKSIYKYIFSIGVLVGFSGCSDQLELLPEDQLSEATFWKTPADFKQAANNFYFYFPRPQDLTTVNAESDIETDEIRNDISSGINVIPTSDNRWGRAYERLRDINILLRQAGEYPNPEELNQYVGEAHFFRAYVNFDLFKVFGRYVIVNSVLDVDSPELMAGRNTREESANNIIEDLEAAIPLLPLESEIPGTDKGRVSSQSAQALLSRVALFEGTWQKFRGNTDRANALLDKAANAAEGVMEAGEHELFKGLGEESYRYLFVMNGPESNPGGLTKNDLKEHVIVAKYDQLIRKQGGNISHSMHSYHKSPTKKLLDMYLCEDGLPISMSPLYKDGNPNDPAIDAEFVNRDLRLQNSFRIPFHTYYPRAEETYYEPELGTNTLTGYNWIKFVSIEDIESGEEGFDSPILRYAEVLLNYAEAVFERDGMISDADLNRSINVVRDRVDMPALTNAFVTSNGLDMRTEIRRERTVELASEGQRLLDLKRWKTAEVEMPMDMMGVKITGTNFEDDPDAVYPGLKDGFLLFQDASTRHWEDKHYLDPLPQDQLNLNRNLEQNPGW</sequence>
<dbReference type="GO" id="GO:0009279">
    <property type="term" value="C:cell outer membrane"/>
    <property type="evidence" value="ECO:0007669"/>
    <property type="project" value="UniProtKB-SubCell"/>
</dbReference>
<feature type="domain" description="SusD-like N-terminal" evidence="7">
    <location>
        <begin position="87"/>
        <end position="211"/>
    </location>
</feature>
<dbReference type="InterPro" id="IPR011990">
    <property type="entry name" value="TPR-like_helical_dom_sf"/>
</dbReference>
<organism evidence="8 9">
    <name type="scientific">Echinicola strongylocentroti</name>
    <dbReference type="NCBI Taxonomy" id="1795355"/>
    <lineage>
        <taxon>Bacteria</taxon>
        <taxon>Pseudomonadati</taxon>
        <taxon>Bacteroidota</taxon>
        <taxon>Cytophagia</taxon>
        <taxon>Cytophagales</taxon>
        <taxon>Cyclobacteriaceae</taxon>
        <taxon>Echinicola</taxon>
    </lineage>
</organism>
<keyword evidence="9" id="KW-1185">Reference proteome</keyword>
<evidence type="ECO:0000313" key="9">
    <source>
        <dbReference type="Proteomes" id="UP000248688"/>
    </source>
</evidence>
<comment type="subcellular location">
    <subcellularLocation>
        <location evidence="1">Cell outer membrane</location>
    </subcellularLocation>
</comment>
<proteinExistence type="inferred from homology"/>
<evidence type="ECO:0000259" key="7">
    <source>
        <dbReference type="Pfam" id="PF14322"/>
    </source>
</evidence>
<protein>
    <submittedName>
        <fullName evidence="8">RagB/SusD family nutrient uptake outer membrane protein</fullName>
    </submittedName>
</protein>
<keyword evidence="4" id="KW-0472">Membrane</keyword>
<dbReference type="PROSITE" id="PS51257">
    <property type="entry name" value="PROKAR_LIPOPROTEIN"/>
    <property type="match status" value="1"/>
</dbReference>
<dbReference type="RefSeq" id="WP_112786128.1">
    <property type="nucleotide sequence ID" value="NZ_CP030041.1"/>
</dbReference>
<dbReference type="Gene3D" id="1.25.40.390">
    <property type="match status" value="1"/>
</dbReference>
<evidence type="ECO:0000256" key="4">
    <source>
        <dbReference type="ARBA" id="ARBA00023136"/>
    </source>
</evidence>
<dbReference type="EMBL" id="CP030041">
    <property type="protein sequence ID" value="AWW32756.1"/>
    <property type="molecule type" value="Genomic_DNA"/>
</dbReference>
<keyword evidence="5" id="KW-0998">Cell outer membrane</keyword>
<evidence type="ECO:0000313" key="8">
    <source>
        <dbReference type="EMBL" id="AWW32756.1"/>
    </source>
</evidence>
<dbReference type="KEGG" id="est:DN752_22880"/>
<dbReference type="Pfam" id="PF07980">
    <property type="entry name" value="SusD_RagB"/>
    <property type="match status" value="1"/>
</dbReference>
<dbReference type="InterPro" id="IPR012944">
    <property type="entry name" value="SusD_RagB_dom"/>
</dbReference>
<name>A0A2Z4IQC9_9BACT</name>
<dbReference type="OrthoDB" id="5694214at2"/>
<dbReference type="AlphaFoldDB" id="A0A2Z4IQC9"/>
<evidence type="ECO:0000256" key="1">
    <source>
        <dbReference type="ARBA" id="ARBA00004442"/>
    </source>
</evidence>
<dbReference type="Pfam" id="PF14322">
    <property type="entry name" value="SusD-like_3"/>
    <property type="match status" value="1"/>
</dbReference>
<gene>
    <name evidence="8" type="ORF">DN752_22880</name>
</gene>
<feature type="domain" description="RagB/SusD" evidence="6">
    <location>
        <begin position="307"/>
        <end position="558"/>
    </location>
</feature>
<evidence type="ECO:0000256" key="3">
    <source>
        <dbReference type="ARBA" id="ARBA00022729"/>
    </source>
</evidence>
<keyword evidence="3" id="KW-0732">Signal</keyword>
<dbReference type="InterPro" id="IPR033985">
    <property type="entry name" value="SusD-like_N"/>
</dbReference>
<evidence type="ECO:0000259" key="6">
    <source>
        <dbReference type="Pfam" id="PF07980"/>
    </source>
</evidence>
<comment type="similarity">
    <text evidence="2">Belongs to the SusD family.</text>
</comment>
<evidence type="ECO:0000256" key="5">
    <source>
        <dbReference type="ARBA" id="ARBA00023237"/>
    </source>
</evidence>